<proteinExistence type="predicted"/>
<gene>
    <name evidence="1" type="ORF">BDN70DRAFT_626215</name>
</gene>
<accession>A0A9P6CLP0</accession>
<dbReference type="Proteomes" id="UP000807469">
    <property type="component" value="Unassembled WGS sequence"/>
</dbReference>
<comment type="caution">
    <text evidence="1">The sequence shown here is derived from an EMBL/GenBank/DDBJ whole genome shotgun (WGS) entry which is preliminary data.</text>
</comment>
<evidence type="ECO:0000313" key="2">
    <source>
        <dbReference type="Proteomes" id="UP000807469"/>
    </source>
</evidence>
<dbReference type="AlphaFoldDB" id="A0A9P6CLP0"/>
<protein>
    <submittedName>
        <fullName evidence="1">Uncharacterized protein</fullName>
    </submittedName>
</protein>
<sequence>MEGIFVNFVYLLPSLGQSSSAPGSPTPRTMGLHASTLAEGVLFLMMLGREFGLQMSILLQDEARWCSYVN</sequence>
<organism evidence="1 2">
    <name type="scientific">Pholiota conissans</name>
    <dbReference type="NCBI Taxonomy" id="109636"/>
    <lineage>
        <taxon>Eukaryota</taxon>
        <taxon>Fungi</taxon>
        <taxon>Dikarya</taxon>
        <taxon>Basidiomycota</taxon>
        <taxon>Agaricomycotina</taxon>
        <taxon>Agaricomycetes</taxon>
        <taxon>Agaricomycetidae</taxon>
        <taxon>Agaricales</taxon>
        <taxon>Agaricineae</taxon>
        <taxon>Strophariaceae</taxon>
        <taxon>Pholiota</taxon>
    </lineage>
</organism>
<name>A0A9P6CLP0_9AGAR</name>
<evidence type="ECO:0000313" key="1">
    <source>
        <dbReference type="EMBL" id="KAF9470872.1"/>
    </source>
</evidence>
<dbReference type="EMBL" id="MU155823">
    <property type="protein sequence ID" value="KAF9470872.1"/>
    <property type="molecule type" value="Genomic_DNA"/>
</dbReference>
<keyword evidence="2" id="KW-1185">Reference proteome</keyword>
<reference evidence="1" key="1">
    <citation type="submission" date="2020-11" db="EMBL/GenBank/DDBJ databases">
        <authorList>
            <consortium name="DOE Joint Genome Institute"/>
            <person name="Ahrendt S."/>
            <person name="Riley R."/>
            <person name="Andreopoulos W."/>
            <person name="Labutti K."/>
            <person name="Pangilinan J."/>
            <person name="Ruiz-Duenas F.J."/>
            <person name="Barrasa J.M."/>
            <person name="Sanchez-Garcia M."/>
            <person name="Camarero S."/>
            <person name="Miyauchi S."/>
            <person name="Serrano A."/>
            <person name="Linde D."/>
            <person name="Babiker R."/>
            <person name="Drula E."/>
            <person name="Ayuso-Fernandez I."/>
            <person name="Pacheco R."/>
            <person name="Padilla G."/>
            <person name="Ferreira P."/>
            <person name="Barriuso J."/>
            <person name="Kellner H."/>
            <person name="Castanera R."/>
            <person name="Alfaro M."/>
            <person name="Ramirez L."/>
            <person name="Pisabarro A.G."/>
            <person name="Kuo A."/>
            <person name="Tritt A."/>
            <person name="Lipzen A."/>
            <person name="He G."/>
            <person name="Yan M."/>
            <person name="Ng V."/>
            <person name="Cullen D."/>
            <person name="Martin F."/>
            <person name="Rosso M.-N."/>
            <person name="Henrissat B."/>
            <person name="Hibbett D."/>
            <person name="Martinez A.T."/>
            <person name="Grigoriev I.V."/>
        </authorList>
    </citation>
    <scope>NUCLEOTIDE SEQUENCE</scope>
    <source>
        <strain evidence="1">CIRM-BRFM 674</strain>
    </source>
</reference>